<protein>
    <submittedName>
        <fullName evidence="1">Uncharacterized protein</fullName>
    </submittedName>
</protein>
<evidence type="ECO:0000313" key="2">
    <source>
        <dbReference type="Proteomes" id="UP000187550"/>
    </source>
</evidence>
<sequence>MLDPCRAGNFSLRRIRDVSHKMNPVPPTINNRSMEIMIIPFKSITFHRRSMALHCESIKTGGRKWRQDRGQAPNPDY</sequence>
<dbReference type="STRING" id="550447.SAMN05428946_2578"/>
<dbReference type="EMBL" id="FTPL01000004">
    <property type="protein sequence ID" value="SIT91055.1"/>
    <property type="molecule type" value="Genomic_DNA"/>
</dbReference>
<evidence type="ECO:0000313" key="1">
    <source>
        <dbReference type="EMBL" id="SIT91055.1"/>
    </source>
</evidence>
<dbReference type="AlphaFoldDB" id="A0A1U7PSU8"/>
<gene>
    <name evidence="1" type="ORF">SAMN05428946_2578</name>
</gene>
<accession>A0A1U7PSU8</accession>
<reference evidence="2" key="1">
    <citation type="submission" date="2017-01" db="EMBL/GenBank/DDBJ databases">
        <authorList>
            <person name="Varghese N."/>
            <person name="Submissions S."/>
        </authorList>
    </citation>
    <scope>NUCLEOTIDE SEQUENCE [LARGE SCALE GENOMIC DNA]</scope>
    <source>
        <strain evidence="2">MNA4</strain>
    </source>
</reference>
<keyword evidence="2" id="KW-1185">Reference proteome</keyword>
<organism evidence="1 2">
    <name type="scientific">Edaphobacillus lindanitolerans</name>
    <dbReference type="NCBI Taxonomy" id="550447"/>
    <lineage>
        <taxon>Bacteria</taxon>
        <taxon>Bacillati</taxon>
        <taxon>Bacillota</taxon>
        <taxon>Bacilli</taxon>
        <taxon>Bacillales</taxon>
        <taxon>Bacillaceae</taxon>
        <taxon>Edaphobacillus</taxon>
    </lineage>
</organism>
<name>A0A1U7PSU8_9BACI</name>
<proteinExistence type="predicted"/>
<dbReference type="Proteomes" id="UP000187550">
    <property type="component" value="Unassembled WGS sequence"/>
</dbReference>